<dbReference type="Gramene" id="KZM97606">
    <property type="protein sequence ID" value="KZM97606"/>
    <property type="gene ID" value="DCAR_015032"/>
</dbReference>
<evidence type="ECO:0000313" key="8">
    <source>
        <dbReference type="EMBL" id="KZM97606.1"/>
    </source>
</evidence>
<dbReference type="KEGG" id="dcr:108218231"/>
<evidence type="ECO:0000313" key="10">
    <source>
        <dbReference type="Proteomes" id="UP000077755"/>
    </source>
</evidence>
<dbReference type="InterPro" id="IPR017972">
    <property type="entry name" value="Cyt_P450_CS"/>
</dbReference>
<dbReference type="Proteomes" id="UP000077755">
    <property type="component" value="Chromosome 4"/>
</dbReference>
<keyword evidence="5 6" id="KW-0349">Heme</keyword>
<evidence type="ECO:0000256" key="4">
    <source>
        <dbReference type="ARBA" id="ARBA00023004"/>
    </source>
</evidence>
<dbReference type="EMBL" id="LNRQ01000004">
    <property type="protein sequence ID" value="KZM97606.1"/>
    <property type="molecule type" value="Genomic_DNA"/>
</dbReference>
<dbReference type="Gene3D" id="1.10.630.10">
    <property type="entry name" value="Cytochrome P450"/>
    <property type="match status" value="1"/>
</dbReference>
<dbReference type="GO" id="GO:0005506">
    <property type="term" value="F:iron ion binding"/>
    <property type="evidence" value="ECO:0007669"/>
    <property type="project" value="InterPro"/>
</dbReference>
<evidence type="ECO:0000313" key="9">
    <source>
        <dbReference type="EMBL" id="WOG96451.1"/>
    </source>
</evidence>
<evidence type="ECO:0000256" key="2">
    <source>
        <dbReference type="ARBA" id="ARBA00022723"/>
    </source>
</evidence>
<evidence type="ECO:0000256" key="1">
    <source>
        <dbReference type="ARBA" id="ARBA00010617"/>
    </source>
</evidence>
<feature type="transmembrane region" description="Helical" evidence="7">
    <location>
        <begin position="6"/>
        <end position="24"/>
    </location>
</feature>
<dbReference type="InterPro" id="IPR036396">
    <property type="entry name" value="Cyt_P450_sf"/>
</dbReference>
<evidence type="ECO:0008006" key="11">
    <source>
        <dbReference type="Google" id="ProtNLM"/>
    </source>
</evidence>
<proteinExistence type="inferred from homology"/>
<dbReference type="GO" id="GO:0016705">
    <property type="term" value="F:oxidoreductase activity, acting on paired donors, with incorporation or reduction of molecular oxygen"/>
    <property type="evidence" value="ECO:0007669"/>
    <property type="project" value="InterPro"/>
</dbReference>
<dbReference type="PANTHER" id="PTHR47950:SF14">
    <property type="entry name" value="CYTOCHROME P450 76A2-LIKE ISOFORM X1"/>
    <property type="match status" value="1"/>
</dbReference>
<dbReference type="InterPro" id="IPR001128">
    <property type="entry name" value="Cyt_P450"/>
</dbReference>
<dbReference type="AlphaFoldDB" id="A0A165WRS7"/>
<evidence type="ECO:0000256" key="5">
    <source>
        <dbReference type="PIRSR" id="PIRSR602401-1"/>
    </source>
</evidence>
<dbReference type="CDD" id="cd11073">
    <property type="entry name" value="CYP76-like"/>
    <property type="match status" value="1"/>
</dbReference>
<dbReference type="PANTHER" id="PTHR47950">
    <property type="entry name" value="CYTOCHROME P450, FAMILY 76, SUBFAMILY C, POLYPEPTIDE 5-RELATED"/>
    <property type="match status" value="1"/>
</dbReference>
<keyword evidence="7" id="KW-0812">Transmembrane</keyword>
<keyword evidence="7" id="KW-1133">Transmembrane helix</keyword>
<dbReference type="PROSITE" id="PS00086">
    <property type="entry name" value="CYTOCHROME_P450"/>
    <property type="match status" value="1"/>
</dbReference>
<dbReference type="GO" id="GO:0004497">
    <property type="term" value="F:monooxygenase activity"/>
    <property type="evidence" value="ECO:0007669"/>
    <property type="project" value="UniProtKB-KW"/>
</dbReference>
<comment type="cofactor">
    <cofactor evidence="5">
        <name>heme</name>
        <dbReference type="ChEBI" id="CHEBI:30413"/>
    </cofactor>
</comment>
<dbReference type="OMA" id="ALHWIVL"/>
<keyword evidence="4 5" id="KW-0408">Iron</keyword>
<reference evidence="8" key="1">
    <citation type="journal article" date="2016" name="Nat. Genet.">
        <title>A high-quality carrot genome assembly provides new insights into carotenoid accumulation and asterid genome evolution.</title>
        <authorList>
            <person name="Iorizzo M."/>
            <person name="Ellison S."/>
            <person name="Senalik D."/>
            <person name="Zeng P."/>
            <person name="Satapoomin P."/>
            <person name="Huang J."/>
            <person name="Bowman M."/>
            <person name="Iovene M."/>
            <person name="Sanseverino W."/>
            <person name="Cavagnaro P."/>
            <person name="Yildiz M."/>
            <person name="Macko-Podgorni A."/>
            <person name="Moranska E."/>
            <person name="Grzebelus E."/>
            <person name="Grzebelus D."/>
            <person name="Ashrafi H."/>
            <person name="Zheng Z."/>
            <person name="Cheng S."/>
            <person name="Spooner D."/>
            <person name="Van Deynze A."/>
            <person name="Simon P."/>
        </authorList>
    </citation>
    <scope>NUCLEOTIDE SEQUENCE [LARGE SCALE GENOMIC DNA]</scope>
    <source>
        <tissue evidence="8">Leaf</tissue>
    </source>
</reference>
<gene>
    <name evidence="8" type="ORF">DCAR_015032</name>
    <name evidence="9" type="ORF">DCAR_0415786</name>
</gene>
<comment type="similarity">
    <text evidence="1 6">Belongs to the cytochrome P450 family.</text>
</comment>
<keyword evidence="7" id="KW-0472">Membrane</keyword>
<dbReference type="STRING" id="79200.A0A165WRS7"/>
<evidence type="ECO:0000256" key="6">
    <source>
        <dbReference type="RuleBase" id="RU000461"/>
    </source>
</evidence>
<keyword evidence="6" id="KW-0503">Monooxygenase</keyword>
<dbReference type="OrthoDB" id="1055148at2759"/>
<dbReference type="EMBL" id="CP093346">
    <property type="protein sequence ID" value="WOG96451.1"/>
    <property type="molecule type" value="Genomic_DNA"/>
</dbReference>
<dbReference type="PRINTS" id="PR00463">
    <property type="entry name" value="EP450I"/>
</dbReference>
<keyword evidence="2 5" id="KW-0479">Metal-binding</keyword>
<dbReference type="Pfam" id="PF00067">
    <property type="entry name" value="p450"/>
    <property type="match status" value="1"/>
</dbReference>
<dbReference type="SUPFAM" id="SSF48264">
    <property type="entry name" value="Cytochrome P450"/>
    <property type="match status" value="1"/>
</dbReference>
<name>A0A165WRS7_DAUCS</name>
<organism evidence="8">
    <name type="scientific">Daucus carota subsp. sativus</name>
    <name type="common">Carrot</name>
    <dbReference type="NCBI Taxonomy" id="79200"/>
    <lineage>
        <taxon>Eukaryota</taxon>
        <taxon>Viridiplantae</taxon>
        <taxon>Streptophyta</taxon>
        <taxon>Embryophyta</taxon>
        <taxon>Tracheophyta</taxon>
        <taxon>Spermatophyta</taxon>
        <taxon>Magnoliopsida</taxon>
        <taxon>eudicotyledons</taxon>
        <taxon>Gunneridae</taxon>
        <taxon>Pentapetalae</taxon>
        <taxon>asterids</taxon>
        <taxon>campanulids</taxon>
        <taxon>Apiales</taxon>
        <taxon>Apiaceae</taxon>
        <taxon>Apioideae</taxon>
        <taxon>Scandiceae</taxon>
        <taxon>Daucinae</taxon>
        <taxon>Daucus</taxon>
        <taxon>Daucus sect. Daucus</taxon>
    </lineage>
</organism>
<accession>A0A165WRS7</accession>
<feature type="binding site" description="axial binding residue" evidence="5">
    <location>
        <position position="443"/>
    </location>
    <ligand>
        <name>heme</name>
        <dbReference type="ChEBI" id="CHEBI:30413"/>
    </ligand>
    <ligandPart>
        <name>Fe</name>
        <dbReference type="ChEBI" id="CHEBI:18248"/>
    </ligandPart>
</feature>
<sequence>MEMNYGFYLWFIVILLPALALHYYRRKSGAARLPPGPRGWPLFGNMFDLGKMPHRTLAGLAKQYGPVVWLRFGTVNSMVILNAAAATELFKNHDHTFAERTITHTMKSHDYHKGSLALAPYGSYWRVLRRVCTVEMLVSKRLNETEPIRQRCIGNLMNWIGNEAWREIEVAKFVFLGSFNMLGNLMLSRDLVDPQSKAGSEFFDAMMGLMEWSGHANISDVFPCLRRFDLQGLRRNMDRDIGKALAIAAEFFKERAQEKEQQTGGNRTTDFLDVLIEFRGKGKDEPPRLQERDINIFILEIFLAGSETTSSTTEWALTELLRNPEKMTKVKAELANVIGKERRFEESDIDNLQYLQAVVKETLRLHPPIPLLVPRKAMKDTVFMGYHIPKNTQVFVNAWAIGRDPQCWNDPLSFEPERFLGSKIDYKGQHHELIPFGAGRRMCAGVPLAHKMLHLILGSLLHEFDWHYESPETMDMDDRIGITVRKFVPLRAVPKKARL</sequence>
<dbReference type="InterPro" id="IPR002401">
    <property type="entry name" value="Cyt_P450_E_grp-I"/>
</dbReference>
<dbReference type="PRINTS" id="PR00385">
    <property type="entry name" value="P450"/>
</dbReference>
<keyword evidence="3 6" id="KW-0560">Oxidoreductase</keyword>
<dbReference type="FunFam" id="1.10.630.10:FF:000007">
    <property type="entry name" value="Cytochrome P450 76C4"/>
    <property type="match status" value="1"/>
</dbReference>
<dbReference type="GO" id="GO:0020037">
    <property type="term" value="F:heme binding"/>
    <property type="evidence" value="ECO:0007669"/>
    <property type="project" value="InterPro"/>
</dbReference>
<keyword evidence="10" id="KW-1185">Reference proteome</keyword>
<protein>
    <recommendedName>
        <fullName evidence="11">Cytochrome P450</fullName>
    </recommendedName>
</protein>
<evidence type="ECO:0000256" key="7">
    <source>
        <dbReference type="SAM" id="Phobius"/>
    </source>
</evidence>
<evidence type="ECO:0000256" key="3">
    <source>
        <dbReference type="ARBA" id="ARBA00023002"/>
    </source>
</evidence>
<reference evidence="9" key="2">
    <citation type="submission" date="2022-03" db="EMBL/GenBank/DDBJ databases">
        <title>Draft title - Genomic analysis of global carrot germplasm unveils the trajectory of domestication and the origin of high carotenoid orange carrot.</title>
        <authorList>
            <person name="Iorizzo M."/>
            <person name="Ellison S."/>
            <person name="Senalik D."/>
            <person name="Macko-Podgorni A."/>
            <person name="Grzebelus D."/>
            <person name="Bostan H."/>
            <person name="Rolling W."/>
            <person name="Curaba J."/>
            <person name="Simon P."/>
        </authorList>
    </citation>
    <scope>NUCLEOTIDE SEQUENCE</scope>
    <source>
        <tissue evidence="9">Leaf</tissue>
    </source>
</reference>